<dbReference type="InParanoid" id="A0A2K2CNB7"/>
<evidence type="ECO:0000313" key="1">
    <source>
        <dbReference type="EMBL" id="PNT63537.1"/>
    </source>
</evidence>
<dbReference type="OrthoDB" id="684339at2759"/>
<dbReference type="Gramene" id="PNT63537">
    <property type="protein sequence ID" value="PNT63537"/>
    <property type="gene ID" value="BRADI_4g17095v3"/>
</dbReference>
<reference evidence="1 2" key="1">
    <citation type="journal article" date="2010" name="Nature">
        <title>Genome sequencing and analysis of the model grass Brachypodium distachyon.</title>
        <authorList>
            <consortium name="International Brachypodium Initiative"/>
        </authorList>
    </citation>
    <scope>NUCLEOTIDE SEQUENCE [LARGE SCALE GENOMIC DNA]</scope>
    <source>
        <strain evidence="1 2">Bd21</strain>
    </source>
</reference>
<dbReference type="EMBL" id="CM000883">
    <property type="protein sequence ID" value="PNT63537.1"/>
    <property type="molecule type" value="Genomic_DNA"/>
</dbReference>
<dbReference type="EnsemblPlants" id="PNT63537">
    <property type="protein sequence ID" value="PNT63537"/>
    <property type="gene ID" value="BRADI_4g17095v3"/>
</dbReference>
<dbReference type="AlphaFoldDB" id="A0A2K2CNB7"/>
<sequence>LCLGAQETANHLCKDCPFTTEVRRLVCHWTGVAAAPSAPFGSLDEWWDASLPRADKVSRRRTSGNLIYVWWNVWKERNRRIFTFARLTYVEVAHLAFEEINQCSLAFSTSAVGFALEPD</sequence>
<name>A0A2K2CNB7_BRADI</name>
<accession>A0A2K2CNB7</accession>
<feature type="non-terminal residue" evidence="1">
    <location>
        <position position="1"/>
    </location>
</feature>
<dbReference type="Proteomes" id="UP000008810">
    <property type="component" value="Chromosome 4"/>
</dbReference>
<reference evidence="1" key="2">
    <citation type="submission" date="2017-06" db="EMBL/GenBank/DDBJ databases">
        <title>WGS assembly of Brachypodium distachyon.</title>
        <authorList>
            <consortium name="The International Brachypodium Initiative"/>
            <person name="Lucas S."/>
            <person name="Harmon-Smith M."/>
            <person name="Lail K."/>
            <person name="Tice H."/>
            <person name="Grimwood J."/>
            <person name="Bruce D."/>
            <person name="Barry K."/>
            <person name="Shu S."/>
            <person name="Lindquist E."/>
            <person name="Wang M."/>
            <person name="Pitluck S."/>
            <person name="Vogel J.P."/>
            <person name="Garvin D.F."/>
            <person name="Mockler T.C."/>
            <person name="Schmutz J."/>
            <person name="Rokhsar D."/>
            <person name="Bevan M.W."/>
        </authorList>
    </citation>
    <scope>NUCLEOTIDE SEQUENCE</scope>
    <source>
        <strain evidence="1">Bd21</strain>
    </source>
</reference>
<evidence type="ECO:0000313" key="2">
    <source>
        <dbReference type="EnsemblPlants" id="PNT63537"/>
    </source>
</evidence>
<proteinExistence type="predicted"/>
<gene>
    <name evidence="1" type="ORF">BRADI_4g17095v3</name>
</gene>
<keyword evidence="3" id="KW-1185">Reference proteome</keyword>
<organism evidence="1">
    <name type="scientific">Brachypodium distachyon</name>
    <name type="common">Purple false brome</name>
    <name type="synonym">Trachynia distachya</name>
    <dbReference type="NCBI Taxonomy" id="15368"/>
    <lineage>
        <taxon>Eukaryota</taxon>
        <taxon>Viridiplantae</taxon>
        <taxon>Streptophyta</taxon>
        <taxon>Embryophyta</taxon>
        <taxon>Tracheophyta</taxon>
        <taxon>Spermatophyta</taxon>
        <taxon>Magnoliopsida</taxon>
        <taxon>Liliopsida</taxon>
        <taxon>Poales</taxon>
        <taxon>Poaceae</taxon>
        <taxon>BOP clade</taxon>
        <taxon>Pooideae</taxon>
        <taxon>Stipodae</taxon>
        <taxon>Brachypodieae</taxon>
        <taxon>Brachypodium</taxon>
    </lineage>
</organism>
<reference evidence="2" key="3">
    <citation type="submission" date="2018-08" db="UniProtKB">
        <authorList>
            <consortium name="EnsemblPlants"/>
        </authorList>
    </citation>
    <scope>IDENTIFICATION</scope>
    <source>
        <strain evidence="2">cv. Bd21</strain>
    </source>
</reference>
<evidence type="ECO:0008006" key="4">
    <source>
        <dbReference type="Google" id="ProtNLM"/>
    </source>
</evidence>
<evidence type="ECO:0000313" key="3">
    <source>
        <dbReference type="Proteomes" id="UP000008810"/>
    </source>
</evidence>
<protein>
    <recommendedName>
        <fullName evidence="4">Reverse transcriptase zinc-binding domain-containing protein</fullName>
    </recommendedName>
</protein>